<comment type="function">
    <text evidence="19">Involved in the type II fatty acid elongation cycle. Catalyzes the elongation of a wide range of acyl-ACP by the addition of two carbons from malonyl-ACP to an acyl acceptor. Can efficiently catalyze the conversion of palmitoleoyl-ACP (cis-hexadec-9-enoyl-ACP) to cis-vaccenoyl-ACP (cis-octadec-11-enoyl-ACP), an essential step in the thermal regulation of fatty acid composition.</text>
</comment>
<reference evidence="23 24" key="2">
    <citation type="journal article" date="2014" name="Genome Announc.">
        <title>Complete Genome Sequence of Coprothermobacter proteolyticus DSM 5265.</title>
        <authorList>
            <person name="Alexiev A."/>
            <person name="Coil D.A."/>
            <person name="Badger J.H."/>
            <person name="Enticknap J."/>
            <person name="Ward N."/>
            <person name="Robb F.T."/>
            <person name="Eisen J.A."/>
        </authorList>
    </citation>
    <scope>NUCLEOTIDE SEQUENCE [LARGE SCALE GENOMIC DNA]</scope>
    <source>
        <strain evidence="24">ATCC 35245 / DSM 5265 / OCM 4 / BT</strain>
    </source>
</reference>
<dbReference type="Pfam" id="PF02801">
    <property type="entry name" value="Ketoacyl-synt_C"/>
    <property type="match status" value="1"/>
</dbReference>
<dbReference type="AlphaFoldDB" id="B5Y774"/>
<evidence type="ECO:0000256" key="5">
    <source>
        <dbReference type="ARBA" id="ARBA00014657"/>
    </source>
</evidence>
<dbReference type="PIRSF" id="PIRSF000447">
    <property type="entry name" value="KAS_II"/>
    <property type="match status" value="1"/>
</dbReference>
<keyword evidence="11" id="KW-0812">Transmembrane</keyword>
<comment type="subcellular location">
    <subcellularLocation>
        <location evidence="1">Cell inner membrane</location>
    </subcellularLocation>
</comment>
<dbReference type="NCBIfam" id="NF005589">
    <property type="entry name" value="PRK07314.1"/>
    <property type="match status" value="1"/>
</dbReference>
<evidence type="ECO:0000256" key="20">
    <source>
        <dbReference type="PIRSR" id="PIRSR000447-1"/>
    </source>
</evidence>
<name>B5Y774_COPPD</name>
<keyword evidence="24" id="KW-1185">Reference proteome</keyword>
<reference evidence="24" key="1">
    <citation type="submission" date="2008-08" db="EMBL/GenBank/DDBJ databases">
        <title>The complete genome sequence of Coprothermobacter proteolyticus strain ATCC 5245 / DSM 5265 / BT.</title>
        <authorList>
            <person name="Dodson R.J."/>
            <person name="Durkin A.S."/>
            <person name="Wu M."/>
            <person name="Eisen J."/>
            <person name="Sutton G."/>
        </authorList>
    </citation>
    <scope>NUCLEOTIDE SEQUENCE [LARGE SCALE GENOMIC DNA]</scope>
    <source>
        <strain evidence="24">ATCC 35245 / DSM 5265 / OCM 4 / BT</strain>
    </source>
</reference>
<evidence type="ECO:0000256" key="12">
    <source>
        <dbReference type="ARBA" id="ARBA00022832"/>
    </source>
</evidence>
<dbReference type="InterPro" id="IPR014030">
    <property type="entry name" value="Ketoacyl_synth_N"/>
</dbReference>
<evidence type="ECO:0000313" key="23">
    <source>
        <dbReference type="EMBL" id="ACI17584.1"/>
    </source>
</evidence>
<dbReference type="GO" id="GO:0004315">
    <property type="term" value="F:3-oxoacyl-[acyl-carrier-protein] synthase activity"/>
    <property type="evidence" value="ECO:0007669"/>
    <property type="project" value="UniProtKB-UniRule"/>
</dbReference>
<evidence type="ECO:0000256" key="3">
    <source>
        <dbReference type="ARBA" id="ARBA00008467"/>
    </source>
</evidence>
<keyword evidence="6" id="KW-0536">Nodulation</keyword>
<dbReference type="NCBIfam" id="TIGR03150">
    <property type="entry name" value="fabF"/>
    <property type="match status" value="1"/>
</dbReference>
<keyword evidence="8 19" id="KW-0444">Lipid biosynthesis</keyword>
<evidence type="ECO:0000256" key="6">
    <source>
        <dbReference type="ARBA" id="ARBA00022458"/>
    </source>
</evidence>
<evidence type="ECO:0000256" key="1">
    <source>
        <dbReference type="ARBA" id="ARBA00004533"/>
    </source>
</evidence>
<protein>
    <recommendedName>
        <fullName evidence="5 19">3-oxoacyl-[acyl-carrier-protein] synthase 2</fullName>
        <ecNumber evidence="4 19">2.3.1.179</ecNumber>
    </recommendedName>
</protein>
<dbReference type="UniPathway" id="UPA00094"/>
<dbReference type="InterPro" id="IPR014031">
    <property type="entry name" value="Ketoacyl_synth_C"/>
</dbReference>
<comment type="similarity">
    <text evidence="3 19 21">Belongs to the thiolase-like superfamily. Beta-ketoacyl-ACP synthases family.</text>
</comment>
<dbReference type="Pfam" id="PF00109">
    <property type="entry name" value="ketoacyl-synt"/>
    <property type="match status" value="1"/>
</dbReference>
<dbReference type="Gene3D" id="3.40.47.10">
    <property type="match status" value="1"/>
</dbReference>
<feature type="domain" description="Ketosynthase family 3 (KS3)" evidence="22">
    <location>
        <begin position="1"/>
        <end position="403"/>
    </location>
</feature>
<comment type="pathway">
    <text evidence="2 19">Lipid metabolism; fatty acid biosynthesis.</text>
</comment>
<evidence type="ECO:0000256" key="13">
    <source>
        <dbReference type="ARBA" id="ARBA00022989"/>
    </source>
</evidence>
<comment type="function">
    <text evidence="18">Proposed to synthesize NOD factor fatty acyl chain. Involved in the synthesis of a highly unsaturated fatty acid moiety, which forms part of a lipo-oligosaccharide that is responsible for host specificity.</text>
</comment>
<evidence type="ECO:0000256" key="11">
    <source>
        <dbReference type="ARBA" id="ARBA00022692"/>
    </source>
</evidence>
<dbReference type="CDD" id="cd00834">
    <property type="entry name" value="KAS_I_II"/>
    <property type="match status" value="1"/>
</dbReference>
<evidence type="ECO:0000256" key="21">
    <source>
        <dbReference type="RuleBase" id="RU003694"/>
    </source>
</evidence>
<dbReference type="RefSeq" id="WP_012544236.1">
    <property type="nucleotide sequence ID" value="NC_011295.1"/>
</dbReference>
<dbReference type="GO" id="GO:0005886">
    <property type="term" value="C:plasma membrane"/>
    <property type="evidence" value="ECO:0007669"/>
    <property type="project" value="UniProtKB-SubCell"/>
</dbReference>
<evidence type="ECO:0000313" key="24">
    <source>
        <dbReference type="Proteomes" id="UP000001732"/>
    </source>
</evidence>
<dbReference type="InterPro" id="IPR017568">
    <property type="entry name" value="3-oxoacyl-ACP_synth-2"/>
</dbReference>
<dbReference type="FunFam" id="3.40.47.10:FF:000029">
    <property type="entry name" value="3-oxoacyl-[acyl-carrier-protein] synthase 1"/>
    <property type="match status" value="1"/>
</dbReference>
<dbReference type="InterPro" id="IPR016039">
    <property type="entry name" value="Thiolase-like"/>
</dbReference>
<keyword evidence="12" id="KW-0276">Fatty acid metabolism</keyword>
<dbReference type="HOGENOM" id="CLU_000022_69_2_9"/>
<sequence length="406" mass="43376">MKRIVITGVGVVTPFGVGLQTFKEGIFAGRNGIKPITRYSDLPVKYAGEVDFDPLQYFDKKDVKRLDRFTQFALVAAREAIEAAQLKDVDPYTVGVVFASGMGGLEYLESQIVNLYTKGQRTVSPFTVPASIINIAAANIAIEHGFHGPTFAPTTACAASLDAIGQGYTLLQQEEDLNAVLVGGSEASITPLGITSFHNMKALSPLNEPTASRPFDKRHSGFVMGEGAGALVLESLEHALKRGAKPLAEVVAYAATCDAYHVTAPDPSAEPQAIAIEKALKRAGITPAQIDYVCAHGTSTPLNDVIETKAIKQALGDHAYEIPVSSVKSMIGHLLGASGAVETVATVLALQEQMVPPTINFQEPAEECDLYYVPNKGEKRTINYALKESLGFGGHNSVLVLRRYEG</sequence>
<evidence type="ECO:0000256" key="17">
    <source>
        <dbReference type="ARBA" id="ARBA00023315"/>
    </source>
</evidence>
<evidence type="ECO:0000256" key="18">
    <source>
        <dbReference type="ARBA" id="ARBA00037576"/>
    </source>
</evidence>
<dbReference type="SMART" id="SM00825">
    <property type="entry name" value="PKS_KS"/>
    <property type="match status" value="1"/>
</dbReference>
<keyword evidence="13" id="KW-1133">Transmembrane helix</keyword>
<keyword evidence="17 19" id="KW-0012">Acyltransferase</keyword>
<comment type="catalytic activity">
    <reaction evidence="19">
        <text>(9Z)-hexadecenoyl-[ACP] + malonyl-[ACP] + H(+) = 3-oxo-(11Z)-octadecenoyl-[ACP] + holo-[ACP] + CO2</text>
        <dbReference type="Rhea" id="RHEA:55040"/>
        <dbReference type="Rhea" id="RHEA-COMP:9623"/>
        <dbReference type="Rhea" id="RHEA-COMP:9685"/>
        <dbReference type="Rhea" id="RHEA-COMP:10800"/>
        <dbReference type="Rhea" id="RHEA-COMP:14074"/>
        <dbReference type="ChEBI" id="CHEBI:15378"/>
        <dbReference type="ChEBI" id="CHEBI:16526"/>
        <dbReference type="ChEBI" id="CHEBI:64479"/>
        <dbReference type="ChEBI" id="CHEBI:78449"/>
        <dbReference type="ChEBI" id="CHEBI:83989"/>
        <dbReference type="ChEBI" id="CHEBI:138538"/>
        <dbReference type="EC" id="2.3.1.179"/>
    </reaction>
</comment>
<evidence type="ECO:0000256" key="15">
    <source>
        <dbReference type="ARBA" id="ARBA00023136"/>
    </source>
</evidence>
<comment type="catalytic activity">
    <reaction evidence="19">
        <text>a fatty acyl-[ACP] + malonyl-[ACP] + H(+) = a 3-oxoacyl-[ACP] + holo-[ACP] + CO2</text>
        <dbReference type="Rhea" id="RHEA:22836"/>
        <dbReference type="Rhea" id="RHEA-COMP:9623"/>
        <dbReference type="Rhea" id="RHEA-COMP:9685"/>
        <dbReference type="Rhea" id="RHEA-COMP:9916"/>
        <dbReference type="Rhea" id="RHEA-COMP:14125"/>
        <dbReference type="ChEBI" id="CHEBI:15378"/>
        <dbReference type="ChEBI" id="CHEBI:16526"/>
        <dbReference type="ChEBI" id="CHEBI:64479"/>
        <dbReference type="ChEBI" id="CHEBI:78449"/>
        <dbReference type="ChEBI" id="CHEBI:78776"/>
        <dbReference type="ChEBI" id="CHEBI:138651"/>
    </reaction>
</comment>
<evidence type="ECO:0000256" key="8">
    <source>
        <dbReference type="ARBA" id="ARBA00022516"/>
    </source>
</evidence>
<evidence type="ECO:0000256" key="16">
    <source>
        <dbReference type="ARBA" id="ARBA00023160"/>
    </source>
</evidence>
<keyword evidence="7" id="KW-1003">Cell membrane</keyword>
<evidence type="ECO:0000259" key="22">
    <source>
        <dbReference type="PROSITE" id="PS52004"/>
    </source>
</evidence>
<accession>B5Y774</accession>
<keyword evidence="14" id="KW-0443">Lipid metabolism</keyword>
<dbReference type="PROSITE" id="PS00606">
    <property type="entry name" value="KS3_1"/>
    <property type="match status" value="1"/>
</dbReference>
<keyword evidence="9" id="KW-0997">Cell inner membrane</keyword>
<evidence type="ECO:0000256" key="2">
    <source>
        <dbReference type="ARBA" id="ARBA00005194"/>
    </source>
</evidence>
<dbReference type="PROSITE" id="PS52004">
    <property type="entry name" value="KS3_2"/>
    <property type="match status" value="1"/>
</dbReference>
<keyword evidence="16 19" id="KW-0275">Fatty acid biosynthesis</keyword>
<dbReference type="Proteomes" id="UP000001732">
    <property type="component" value="Chromosome"/>
</dbReference>
<evidence type="ECO:0000256" key="4">
    <source>
        <dbReference type="ARBA" id="ARBA00012356"/>
    </source>
</evidence>
<evidence type="ECO:0000256" key="14">
    <source>
        <dbReference type="ARBA" id="ARBA00023098"/>
    </source>
</evidence>
<keyword evidence="10 19" id="KW-0808">Transferase</keyword>
<dbReference type="eggNOG" id="COG0304">
    <property type="taxonomic scope" value="Bacteria"/>
</dbReference>
<dbReference type="OrthoDB" id="9808669at2"/>
<dbReference type="PANTHER" id="PTHR11712">
    <property type="entry name" value="POLYKETIDE SYNTHASE-RELATED"/>
    <property type="match status" value="1"/>
</dbReference>
<dbReference type="InterPro" id="IPR000794">
    <property type="entry name" value="Beta-ketoacyl_synthase"/>
</dbReference>
<evidence type="ECO:0000256" key="7">
    <source>
        <dbReference type="ARBA" id="ARBA00022475"/>
    </source>
</evidence>
<dbReference type="PANTHER" id="PTHR11712:SF352">
    <property type="entry name" value="3-OXOACYL-[ACYL-CARRIER-PROTEIN] SYNTHASE"/>
    <property type="match status" value="1"/>
</dbReference>
<gene>
    <name evidence="23" type="primary">fabF</name>
    <name evidence="23" type="ordered locus">COPRO5265_0253</name>
</gene>
<keyword evidence="15" id="KW-0472">Membrane</keyword>
<organism evidence="23 24">
    <name type="scientific">Coprothermobacter proteolyticus (strain ATCC 35245 / DSM 5265 / OCM 4 / BT)</name>
    <dbReference type="NCBI Taxonomy" id="309798"/>
    <lineage>
        <taxon>Bacteria</taxon>
        <taxon>Pseudomonadati</taxon>
        <taxon>Coprothermobacterota</taxon>
        <taxon>Coprothermobacteria</taxon>
        <taxon>Coprothermobacterales</taxon>
        <taxon>Coprothermobacteraceae</taxon>
        <taxon>Coprothermobacter</taxon>
    </lineage>
</organism>
<dbReference type="InterPro" id="IPR020841">
    <property type="entry name" value="PKS_Beta-ketoAc_synthase_dom"/>
</dbReference>
<evidence type="ECO:0000256" key="10">
    <source>
        <dbReference type="ARBA" id="ARBA00022679"/>
    </source>
</evidence>
<dbReference type="EMBL" id="CP001145">
    <property type="protein sequence ID" value="ACI17584.1"/>
    <property type="molecule type" value="Genomic_DNA"/>
</dbReference>
<proteinExistence type="inferred from homology"/>
<dbReference type="SUPFAM" id="SSF53901">
    <property type="entry name" value="Thiolase-like"/>
    <property type="match status" value="2"/>
</dbReference>
<dbReference type="GO" id="GO:0030497">
    <property type="term" value="P:fatty acid elongation"/>
    <property type="evidence" value="ECO:0007669"/>
    <property type="project" value="UniProtKB-ARBA"/>
</dbReference>
<dbReference type="KEGG" id="cpo:COPRO5265_0253"/>
<dbReference type="STRING" id="309798.COPRO5265_0253"/>
<evidence type="ECO:0000256" key="9">
    <source>
        <dbReference type="ARBA" id="ARBA00022519"/>
    </source>
</evidence>
<dbReference type="FunFam" id="3.40.47.10:FF:000018">
    <property type="entry name" value="3-oxoacyl-[acyl-carrier-protein] synthase 2"/>
    <property type="match status" value="1"/>
</dbReference>
<dbReference type="InterPro" id="IPR018201">
    <property type="entry name" value="Ketoacyl_synth_AS"/>
</dbReference>
<dbReference type="EC" id="2.3.1.179" evidence="4 19"/>
<evidence type="ECO:0000256" key="19">
    <source>
        <dbReference type="PIRNR" id="PIRNR000447"/>
    </source>
</evidence>
<feature type="active site" description="For beta-ketoacyl synthase activity" evidence="20">
    <location>
        <position position="157"/>
    </location>
</feature>